<dbReference type="GO" id="GO:0000213">
    <property type="term" value="F:tRNA-intron lyase activity"/>
    <property type="evidence" value="ECO:0007669"/>
    <property type="project" value="UniProtKB-EC"/>
</dbReference>
<dbReference type="GO" id="GO:0000379">
    <property type="term" value="P:tRNA-type intron splice site recognition and cleavage"/>
    <property type="evidence" value="ECO:0007669"/>
    <property type="project" value="TreeGrafter"/>
</dbReference>
<feature type="domain" description="tRNA intron endonuclease catalytic" evidence="5">
    <location>
        <begin position="219"/>
        <end position="311"/>
    </location>
</feature>
<evidence type="ECO:0000313" key="7">
    <source>
        <dbReference type="Proteomes" id="UP000355283"/>
    </source>
</evidence>
<reference evidence="6 7" key="1">
    <citation type="submission" date="2019-01" db="EMBL/GenBank/DDBJ databases">
        <title>Nuclear Genome Assembly of the Microalgal Biofuel strain Nannochloropsis salina CCMP1776.</title>
        <authorList>
            <person name="Hovde B."/>
        </authorList>
    </citation>
    <scope>NUCLEOTIDE SEQUENCE [LARGE SCALE GENOMIC DNA]</scope>
    <source>
        <strain evidence="6 7">CCMP1776</strain>
    </source>
</reference>
<evidence type="ECO:0000256" key="2">
    <source>
        <dbReference type="ARBA" id="ARBA00012573"/>
    </source>
</evidence>
<proteinExistence type="inferred from homology"/>
<dbReference type="Proteomes" id="UP000355283">
    <property type="component" value="Unassembled WGS sequence"/>
</dbReference>
<accession>A0A4D9DCU7</accession>
<evidence type="ECO:0000259" key="5">
    <source>
        <dbReference type="Pfam" id="PF01974"/>
    </source>
</evidence>
<dbReference type="CDD" id="cd22363">
    <property type="entry name" value="tRNA-intron_lyase_C"/>
    <property type="match status" value="1"/>
</dbReference>
<name>A0A4D9DCU7_9STRA</name>
<dbReference type="SUPFAM" id="SSF53032">
    <property type="entry name" value="tRNA-intron endonuclease catalytic domain-like"/>
    <property type="match status" value="1"/>
</dbReference>
<dbReference type="InterPro" id="IPR036167">
    <property type="entry name" value="tRNA_intron_Endo_cat-like_sf"/>
</dbReference>
<dbReference type="InterPro" id="IPR006676">
    <property type="entry name" value="tRNA_splic"/>
</dbReference>
<dbReference type="Pfam" id="PF01974">
    <property type="entry name" value="tRNA_int_endo"/>
    <property type="match status" value="1"/>
</dbReference>
<sequence>MEGEEQVCAGAGGTSAENVTTDEAVISPDVQVGAPPPATSANPVEYQETCPAEGTDEVLEDKKPAATAGAVSEAVTGRLTPSTQRYVLHGTLIGLFVVVDPAIQRAKMSVKRELEMLGVFQRDVGPTEEVQLSLEQAFYLVYDLDRLRVCLPPGEGRWRGFGEKKEVEGSDIEESRGLGAEAVAEERGDKGAVGDGQEQARPLSAIECWKAFRAASPTFLRSVGSYRFFRKSGFVVHGGLNLGLDFMLYRGTPQRYHAEFGVLLRYPSSSLPGHRDGEGAGEGAPRLTWRDLHLLYRLIGEVRKTLILGHIRLGRADEGEDGGGLRPAGGAGASRAEGEDGSGEVGRGDQGAERGKVEGEKEDCEVRREIRQWYSGLSVYEVAVTPWRGGTPLARLKLSKKKSEAAQTKGGAGGRAGSGKKRGRGGGEGGRDSAANSEKHVNRQQNA</sequence>
<dbReference type="InterPro" id="IPR006677">
    <property type="entry name" value="tRNA_intron_Endonuc_cat-like"/>
</dbReference>
<keyword evidence="7" id="KW-1185">Reference proteome</keyword>
<comment type="similarity">
    <text evidence="1">Belongs to the tRNA-intron endonuclease family.</text>
</comment>
<comment type="catalytic activity">
    <reaction evidence="3">
        <text>pretRNA = a 3'-half-tRNA molecule with a 5'-OH end + a 5'-half-tRNA molecule with a 2',3'-cyclic phosphate end + an intron with a 2',3'-cyclic phosphate and a 5'-hydroxyl terminus.</text>
        <dbReference type="EC" id="4.6.1.16"/>
    </reaction>
</comment>
<dbReference type="AlphaFoldDB" id="A0A4D9DCU7"/>
<dbReference type="InterPro" id="IPR011856">
    <property type="entry name" value="tRNA_endonuc-like_dom_sf"/>
</dbReference>
<dbReference type="GO" id="GO:0000214">
    <property type="term" value="C:tRNA-intron endonuclease complex"/>
    <property type="evidence" value="ECO:0007669"/>
    <property type="project" value="TreeGrafter"/>
</dbReference>
<feature type="compositionally biased region" description="Gly residues" evidence="4">
    <location>
        <begin position="322"/>
        <end position="332"/>
    </location>
</feature>
<feature type="region of interest" description="Disordered" evidence="4">
    <location>
        <begin position="391"/>
        <end position="447"/>
    </location>
</feature>
<feature type="compositionally biased region" description="Basic and acidic residues" evidence="4">
    <location>
        <begin position="346"/>
        <end position="364"/>
    </location>
</feature>
<comment type="caution">
    <text evidence="6">The sequence shown here is derived from an EMBL/GenBank/DDBJ whole genome shotgun (WGS) entry which is preliminary data.</text>
</comment>
<dbReference type="GO" id="GO:0003676">
    <property type="term" value="F:nucleic acid binding"/>
    <property type="evidence" value="ECO:0007669"/>
    <property type="project" value="InterPro"/>
</dbReference>
<dbReference type="Gene3D" id="3.40.1350.10">
    <property type="match status" value="1"/>
</dbReference>
<protein>
    <recommendedName>
        <fullName evidence="2">tRNA-intron lyase</fullName>
        <ecNumber evidence="2">4.6.1.16</ecNumber>
    </recommendedName>
</protein>
<dbReference type="EC" id="4.6.1.16" evidence="2"/>
<evidence type="ECO:0000256" key="1">
    <source>
        <dbReference type="ARBA" id="ARBA00008078"/>
    </source>
</evidence>
<dbReference type="PANTHER" id="PTHR21227">
    <property type="entry name" value="TRNA-SPLICING ENDONUCLEASE SUBUNIT SEN2"/>
    <property type="match status" value="1"/>
</dbReference>
<dbReference type="PANTHER" id="PTHR21227:SF0">
    <property type="entry name" value="TRNA-SPLICING ENDONUCLEASE SUBUNIT SEN2"/>
    <property type="match status" value="1"/>
</dbReference>
<feature type="region of interest" description="Disordered" evidence="4">
    <location>
        <begin position="1"/>
        <end position="44"/>
    </location>
</feature>
<evidence type="ECO:0000313" key="6">
    <source>
        <dbReference type="EMBL" id="TFJ88237.1"/>
    </source>
</evidence>
<evidence type="ECO:0000256" key="3">
    <source>
        <dbReference type="ARBA" id="ARBA00034031"/>
    </source>
</evidence>
<gene>
    <name evidence="6" type="ORF">NSK_000588</name>
</gene>
<dbReference type="OrthoDB" id="10249562at2759"/>
<dbReference type="GO" id="GO:0005737">
    <property type="term" value="C:cytoplasm"/>
    <property type="evidence" value="ECO:0007669"/>
    <property type="project" value="TreeGrafter"/>
</dbReference>
<organism evidence="6 7">
    <name type="scientific">Nannochloropsis salina CCMP1776</name>
    <dbReference type="NCBI Taxonomy" id="1027361"/>
    <lineage>
        <taxon>Eukaryota</taxon>
        <taxon>Sar</taxon>
        <taxon>Stramenopiles</taxon>
        <taxon>Ochrophyta</taxon>
        <taxon>Eustigmatophyceae</taxon>
        <taxon>Eustigmatales</taxon>
        <taxon>Monodopsidaceae</taxon>
        <taxon>Microchloropsis</taxon>
        <taxon>Microchloropsis salina</taxon>
    </lineage>
</organism>
<feature type="region of interest" description="Disordered" evidence="4">
    <location>
        <begin position="318"/>
        <end position="364"/>
    </location>
</feature>
<evidence type="ECO:0000256" key="4">
    <source>
        <dbReference type="SAM" id="MobiDB-lite"/>
    </source>
</evidence>
<dbReference type="EMBL" id="SDOX01000002">
    <property type="protein sequence ID" value="TFJ88237.1"/>
    <property type="molecule type" value="Genomic_DNA"/>
</dbReference>